<evidence type="ECO:0000259" key="3">
    <source>
        <dbReference type="PROSITE" id="PS51462"/>
    </source>
</evidence>
<dbReference type="Pfam" id="PF00293">
    <property type="entry name" value="NUDIX"/>
    <property type="match status" value="1"/>
</dbReference>
<name>A0AAW7M2N8_9MICO</name>
<dbReference type="PROSITE" id="PS51462">
    <property type="entry name" value="NUDIX"/>
    <property type="match status" value="1"/>
</dbReference>
<keyword evidence="5" id="KW-1185">Reference proteome</keyword>
<keyword evidence="2 4" id="KW-0378">Hydrolase</keyword>
<comment type="cofactor">
    <cofactor evidence="1">
        <name>Mg(2+)</name>
        <dbReference type="ChEBI" id="CHEBI:18420"/>
    </cofactor>
</comment>
<dbReference type="InterPro" id="IPR015797">
    <property type="entry name" value="NUDIX_hydrolase-like_dom_sf"/>
</dbReference>
<sequence>MPFDPHAPRDPGDAWAEAPDGTRYWGRFGAAGLVAHDPDRGVLLQHRALWSHHGGTWGIPGGARHAGEAAVPGALREAWEEASVPPGSLRVAATSTLELGFWSYTTVVARVTTPFEPHATDDESQELAWIPVDQVASLELHPGFGAAWPRLHGMLGLAPAVVVDAANVVGSVPDGWWRDRRGAAERLAGRVAEWAAAGIDAGALDLPEGRWFPRVELVVEGRARGARADGVDVHDAPGEGDDAVVSRVEARHAAGERVTVVTSDRGLAARVGPFADVRGARWLLDQLRPGAGEGRAPAE</sequence>
<dbReference type="Proteomes" id="UP001172737">
    <property type="component" value="Unassembled WGS sequence"/>
</dbReference>
<dbReference type="EMBL" id="JAUHPX010000001">
    <property type="protein sequence ID" value="MDN4486638.1"/>
    <property type="molecule type" value="Genomic_DNA"/>
</dbReference>
<dbReference type="RefSeq" id="WP_301144220.1">
    <property type="nucleotide sequence ID" value="NZ_JAUHPX010000001.1"/>
</dbReference>
<dbReference type="PANTHER" id="PTHR43046">
    <property type="entry name" value="GDP-MANNOSE MANNOSYL HYDROLASE"/>
    <property type="match status" value="1"/>
</dbReference>
<dbReference type="InterPro" id="IPR000086">
    <property type="entry name" value="NUDIX_hydrolase_dom"/>
</dbReference>
<dbReference type="Gene3D" id="3.90.79.10">
    <property type="entry name" value="Nucleoside Triphosphate Pyrophosphohydrolase"/>
    <property type="match status" value="1"/>
</dbReference>
<evidence type="ECO:0000313" key="5">
    <source>
        <dbReference type="Proteomes" id="UP001172737"/>
    </source>
</evidence>
<gene>
    <name evidence="4" type="ORF">QQX10_00485</name>
</gene>
<evidence type="ECO:0000313" key="4">
    <source>
        <dbReference type="EMBL" id="MDN4486638.1"/>
    </source>
</evidence>
<dbReference type="SUPFAM" id="SSF55811">
    <property type="entry name" value="Nudix"/>
    <property type="match status" value="1"/>
</dbReference>
<evidence type="ECO:0000256" key="1">
    <source>
        <dbReference type="ARBA" id="ARBA00001946"/>
    </source>
</evidence>
<dbReference type="AlphaFoldDB" id="A0AAW7M2N8"/>
<dbReference type="EC" id="3.6.-.-" evidence="4"/>
<comment type="caution">
    <text evidence="4">The sequence shown here is derived from an EMBL/GenBank/DDBJ whole genome shotgun (WGS) entry which is preliminary data.</text>
</comment>
<dbReference type="PANTHER" id="PTHR43046:SF2">
    <property type="entry name" value="8-OXO-DGTP DIPHOSPHATASE-RELATED"/>
    <property type="match status" value="1"/>
</dbReference>
<organism evidence="4 5">
    <name type="scientific">Demequina lignilytica</name>
    <dbReference type="NCBI Taxonomy" id="3051663"/>
    <lineage>
        <taxon>Bacteria</taxon>
        <taxon>Bacillati</taxon>
        <taxon>Actinomycetota</taxon>
        <taxon>Actinomycetes</taxon>
        <taxon>Micrococcales</taxon>
        <taxon>Demequinaceae</taxon>
        <taxon>Demequina</taxon>
    </lineage>
</organism>
<proteinExistence type="predicted"/>
<evidence type="ECO:0000256" key="2">
    <source>
        <dbReference type="ARBA" id="ARBA00022801"/>
    </source>
</evidence>
<accession>A0AAW7M2N8</accession>
<protein>
    <submittedName>
        <fullName evidence="4">NUDIX hydrolase</fullName>
        <ecNumber evidence="4">3.6.-.-</ecNumber>
    </submittedName>
</protein>
<dbReference type="GO" id="GO:0016787">
    <property type="term" value="F:hydrolase activity"/>
    <property type="evidence" value="ECO:0007669"/>
    <property type="project" value="UniProtKB-KW"/>
</dbReference>
<reference evidence="4" key="1">
    <citation type="submission" date="2023-06" db="EMBL/GenBank/DDBJ databases">
        <title>Sysu t00039.</title>
        <authorList>
            <person name="Gao L."/>
            <person name="Fang B.-Z."/>
            <person name="Li W.-J."/>
        </authorList>
    </citation>
    <scope>NUCLEOTIDE SEQUENCE</scope>
    <source>
        <strain evidence="4">SYSU T00039</strain>
    </source>
</reference>
<feature type="domain" description="Nudix hydrolase" evidence="3">
    <location>
        <begin position="25"/>
        <end position="153"/>
    </location>
</feature>